<keyword evidence="2" id="KW-0472">Membrane</keyword>
<accession>A0A3P2A7V3</accession>
<feature type="transmembrane region" description="Helical" evidence="2">
    <location>
        <begin position="58"/>
        <end position="75"/>
    </location>
</feature>
<sequence>MKPDSQPNTLPVPVQTQQQSAKQQGDWCDKLNALKQEAQKQLQPHAQRADRLIKEKPYHAVGIAALFGLLMGALFKKRRK</sequence>
<reference evidence="3 4" key="1">
    <citation type="submission" date="2018-11" db="EMBL/GenBank/DDBJ databases">
        <title>Genomes From Bacteria Associated with the Canine Oral Cavity: a Test Case for Automated Genome-Based Taxonomic Assignment.</title>
        <authorList>
            <person name="Coil D.A."/>
            <person name="Jospin G."/>
            <person name="Darling A.E."/>
            <person name="Wallis C."/>
            <person name="Davis I.J."/>
            <person name="Harris S."/>
            <person name="Eisen J.A."/>
            <person name="Holcombe L.J."/>
            <person name="O'Flynn C."/>
        </authorList>
    </citation>
    <scope>NUCLEOTIDE SEQUENCE [LARGE SCALE GENOMIC DNA]</scope>
    <source>
        <strain evidence="3 4">COT-280</strain>
    </source>
</reference>
<keyword evidence="4" id="KW-1185">Reference proteome</keyword>
<name>A0A3P2A7V3_9NEIS</name>
<dbReference type="EMBL" id="RQYC01000001">
    <property type="protein sequence ID" value="RRD91519.1"/>
    <property type="molecule type" value="Genomic_DNA"/>
</dbReference>
<dbReference type="STRING" id="1121352.GCA_000620925_00599"/>
<dbReference type="AlphaFoldDB" id="A0A3P2A7V3"/>
<evidence type="ECO:0000256" key="2">
    <source>
        <dbReference type="SAM" id="Phobius"/>
    </source>
</evidence>
<protein>
    <submittedName>
        <fullName evidence="3">DUF883 family protein</fullName>
    </submittedName>
</protein>
<organism evidence="3 4">
    <name type="scientific">Conchiformibius steedae</name>
    <dbReference type="NCBI Taxonomy" id="153493"/>
    <lineage>
        <taxon>Bacteria</taxon>
        <taxon>Pseudomonadati</taxon>
        <taxon>Pseudomonadota</taxon>
        <taxon>Betaproteobacteria</taxon>
        <taxon>Neisseriales</taxon>
        <taxon>Neisseriaceae</taxon>
        <taxon>Conchiformibius</taxon>
    </lineage>
</organism>
<comment type="caution">
    <text evidence="3">The sequence shown here is derived from an EMBL/GenBank/DDBJ whole genome shotgun (WGS) entry which is preliminary data.</text>
</comment>
<feature type="region of interest" description="Disordered" evidence="1">
    <location>
        <begin position="1"/>
        <end position="25"/>
    </location>
</feature>
<gene>
    <name evidence="3" type="ORF">EII21_00350</name>
</gene>
<feature type="compositionally biased region" description="Polar residues" evidence="1">
    <location>
        <begin position="1"/>
        <end position="23"/>
    </location>
</feature>
<evidence type="ECO:0000313" key="3">
    <source>
        <dbReference type="EMBL" id="RRD91519.1"/>
    </source>
</evidence>
<evidence type="ECO:0000256" key="1">
    <source>
        <dbReference type="SAM" id="MobiDB-lite"/>
    </source>
</evidence>
<evidence type="ECO:0000313" key="4">
    <source>
        <dbReference type="Proteomes" id="UP000269923"/>
    </source>
</evidence>
<keyword evidence="2" id="KW-1133">Transmembrane helix</keyword>
<dbReference type="RefSeq" id="WP_124793722.1">
    <property type="nucleotide sequence ID" value="NZ_RQYC01000001.1"/>
</dbReference>
<dbReference type="Proteomes" id="UP000269923">
    <property type="component" value="Unassembled WGS sequence"/>
</dbReference>
<keyword evidence="2" id="KW-0812">Transmembrane</keyword>
<proteinExistence type="predicted"/>